<evidence type="ECO:0000256" key="1">
    <source>
        <dbReference type="SAM" id="Phobius"/>
    </source>
</evidence>
<dbReference type="CTD" id="9824387"/>
<feature type="transmembrane region" description="Helical" evidence="1">
    <location>
        <begin position="88"/>
        <end position="107"/>
    </location>
</feature>
<keyword evidence="4" id="KW-1185">Reference proteome</keyword>
<feature type="transmembrane region" description="Helical" evidence="1">
    <location>
        <begin position="45"/>
        <end position="68"/>
    </location>
</feature>
<dbReference type="RefSeq" id="XP_003118354.2">
    <property type="nucleotide sequence ID" value="XM_003118306.2"/>
</dbReference>
<dbReference type="KEGG" id="crq:GCK72_024664"/>
<dbReference type="GeneID" id="9824387"/>
<dbReference type="PANTHER" id="PTHR46611:SF2">
    <property type="entry name" value="7TM GPCR SERPENTINE RECEPTOR CLASS X (SRX) DOMAIN-CONTAINING PROTEIN"/>
    <property type="match status" value="1"/>
</dbReference>
<feature type="transmembrane region" description="Helical" evidence="1">
    <location>
        <begin position="6"/>
        <end position="33"/>
    </location>
</feature>
<proteinExistence type="predicted"/>
<keyword evidence="1" id="KW-0812">Transmembrane</keyword>
<dbReference type="OMA" id="VTSIWIT"/>
<gene>
    <name evidence="3" type="ORF">CRE_00582</name>
</gene>
<feature type="transmembrane region" description="Helical" evidence="1">
    <location>
        <begin position="253"/>
        <end position="279"/>
    </location>
</feature>
<organism evidence="4">
    <name type="scientific">Caenorhabditis remanei</name>
    <name type="common">Caenorhabditis vulgaris</name>
    <dbReference type="NCBI Taxonomy" id="31234"/>
    <lineage>
        <taxon>Eukaryota</taxon>
        <taxon>Metazoa</taxon>
        <taxon>Ecdysozoa</taxon>
        <taxon>Nematoda</taxon>
        <taxon>Chromadorea</taxon>
        <taxon>Rhabditida</taxon>
        <taxon>Rhabditina</taxon>
        <taxon>Rhabditomorpha</taxon>
        <taxon>Rhabditoidea</taxon>
        <taxon>Rhabditidae</taxon>
        <taxon>Peloderinae</taxon>
        <taxon>Caenorhabditis</taxon>
    </lineage>
</organism>
<dbReference type="OrthoDB" id="10409157at2759"/>
<dbReference type="HOGENOM" id="CLU_070417_0_0_1"/>
<name>E3LD97_CAERE</name>
<feature type="transmembrane region" description="Helical" evidence="1">
    <location>
        <begin position="179"/>
        <end position="204"/>
    </location>
</feature>
<dbReference type="InterPro" id="IPR019430">
    <property type="entry name" value="7TM_GPCR_serpentine_rcpt_Srx"/>
</dbReference>
<keyword evidence="1" id="KW-1133">Transmembrane helix</keyword>
<dbReference type="PANTHER" id="PTHR46611">
    <property type="entry name" value="SERPENTINE RECEPTOR, CLASS X-RELATED"/>
    <property type="match status" value="1"/>
</dbReference>
<reference evidence="3" key="1">
    <citation type="submission" date="2007-07" db="EMBL/GenBank/DDBJ databases">
        <title>PCAP assembly of the Caenorhabditis remanei genome.</title>
        <authorList>
            <consortium name="The Caenorhabditis remanei Sequencing Consortium"/>
            <person name="Wilson R.K."/>
        </authorList>
    </citation>
    <scope>NUCLEOTIDE SEQUENCE [LARGE SCALE GENOMIC DNA]</scope>
    <source>
        <strain evidence="3">PB4641</strain>
    </source>
</reference>
<protein>
    <recommendedName>
        <fullName evidence="2">7TM GPCR serpentine receptor class x (Srx) domain-containing protein</fullName>
    </recommendedName>
</protein>
<dbReference type="Proteomes" id="UP000008281">
    <property type="component" value="Unassembled WGS sequence"/>
</dbReference>
<keyword evidence="1" id="KW-0472">Membrane</keyword>
<dbReference type="EMBL" id="DS268407">
    <property type="protein sequence ID" value="EFO82952.1"/>
    <property type="molecule type" value="Genomic_DNA"/>
</dbReference>
<dbReference type="AlphaFoldDB" id="E3LD97"/>
<evidence type="ECO:0000313" key="4">
    <source>
        <dbReference type="Proteomes" id="UP000008281"/>
    </source>
</evidence>
<dbReference type="eggNOG" id="ENOG502TH7U">
    <property type="taxonomic scope" value="Eukaryota"/>
</dbReference>
<dbReference type="Pfam" id="PF10328">
    <property type="entry name" value="7TM_GPCR_Srx"/>
    <property type="match status" value="1"/>
</dbReference>
<dbReference type="InParanoid" id="E3LD97"/>
<feature type="domain" description="7TM GPCR serpentine receptor class x (Srx)" evidence="2">
    <location>
        <begin position="20"/>
        <end position="280"/>
    </location>
</feature>
<feature type="transmembrane region" description="Helical" evidence="1">
    <location>
        <begin position="128"/>
        <end position="148"/>
    </location>
</feature>
<evidence type="ECO:0000259" key="2">
    <source>
        <dbReference type="Pfam" id="PF10328"/>
    </source>
</evidence>
<sequence length="304" mass="34278">MTEHGKSLIFIVTTNCLLLFISSIGTVVNAFLFNKFATRKGVLSGFYKLCLIKTIPNFIVCISFLLWAVPLGSLQVNSKRIPRSINVFIGQLSGSGAFLMGPLLQVAMASNRFLSLYFAMLTARKSKYPVTTIWILISTILAVIYTVVGLPENCGFLYIPEEILWLSEDGECSQFLYDILFYTVLACSIFSNTLNITTAGKLVFDKVAGMSASDSQLRRRMYIRKFSQCVLQDCLHAFDMINCSFIYKMDLSSIWLQFMCFSVSFVGIHMLDGLVMFFFHADVQPKWLRKTFVRNSIISVTPAT</sequence>
<accession>E3LD97</accession>
<evidence type="ECO:0000313" key="3">
    <source>
        <dbReference type="EMBL" id="EFO82952.1"/>
    </source>
</evidence>